<sequence>MSASYGPLVDQIIEFVNSGVCNTTLMLYDHVCTVAQEVQFIWGSELTSTIVLFYANRWLILVYAILTVVDRFTSPKSTVVVPEVRSPYTFSTRIRIVHLPFDSQLCCAGLYVLCSRFMPVCALGSNSQASAAFSGIRVYALSGGSRFPSLVVTLLNLVPVGTNAYGYFYRNSFQLLTFPVLGAQCLQSWNISKTTEIRLETGTRVPIIIADSIVLMLTWWKTWATIRMACEHKVKVPLMILLLRDGTLYFMLSSIMITHFLLNLRQLAHVSPDDTSRPSFVREGEHDTVHSQTSSLRFASFMGNMGEMLVHESEDDDRDMVWDDDNVRGNAAHAGLDIQSINHSPDASGAPVHNPSPGGIMEDERQVEQAADYEPLV</sequence>
<gene>
    <name evidence="3" type="ORF">CERSUDRAFT_78046</name>
</gene>
<proteinExistence type="predicted"/>
<dbReference type="AlphaFoldDB" id="M2P8A1"/>
<name>M2P8A1_CERS8</name>
<evidence type="ECO:0000256" key="1">
    <source>
        <dbReference type="SAM" id="MobiDB-lite"/>
    </source>
</evidence>
<dbReference type="Proteomes" id="UP000016930">
    <property type="component" value="Unassembled WGS sequence"/>
</dbReference>
<evidence type="ECO:0000259" key="2">
    <source>
        <dbReference type="Pfam" id="PF20151"/>
    </source>
</evidence>
<dbReference type="OrthoDB" id="2753849at2759"/>
<accession>M2P8A1</accession>
<evidence type="ECO:0000313" key="4">
    <source>
        <dbReference type="Proteomes" id="UP000016930"/>
    </source>
</evidence>
<organism evidence="3 4">
    <name type="scientific">Ceriporiopsis subvermispora (strain B)</name>
    <name type="common">White-rot fungus</name>
    <name type="synonym">Gelatoporia subvermispora</name>
    <dbReference type="NCBI Taxonomy" id="914234"/>
    <lineage>
        <taxon>Eukaryota</taxon>
        <taxon>Fungi</taxon>
        <taxon>Dikarya</taxon>
        <taxon>Basidiomycota</taxon>
        <taxon>Agaricomycotina</taxon>
        <taxon>Agaricomycetes</taxon>
        <taxon>Polyporales</taxon>
        <taxon>Gelatoporiaceae</taxon>
        <taxon>Gelatoporia</taxon>
    </lineage>
</organism>
<dbReference type="Pfam" id="PF20151">
    <property type="entry name" value="DUF6533"/>
    <property type="match status" value="1"/>
</dbReference>
<dbReference type="HOGENOM" id="CLU_053360_1_2_1"/>
<dbReference type="EMBL" id="KB445817">
    <property type="protein sequence ID" value="EMD31599.1"/>
    <property type="molecule type" value="Genomic_DNA"/>
</dbReference>
<feature type="domain" description="DUF6533" evidence="2">
    <location>
        <begin position="20"/>
        <end position="62"/>
    </location>
</feature>
<keyword evidence="4" id="KW-1185">Reference proteome</keyword>
<protein>
    <recommendedName>
        <fullName evidence="2">DUF6533 domain-containing protein</fullName>
    </recommendedName>
</protein>
<dbReference type="InterPro" id="IPR045340">
    <property type="entry name" value="DUF6533"/>
</dbReference>
<evidence type="ECO:0000313" key="3">
    <source>
        <dbReference type="EMBL" id="EMD31599.1"/>
    </source>
</evidence>
<reference evidence="3 4" key="1">
    <citation type="journal article" date="2012" name="Proc. Natl. Acad. Sci. U.S.A.">
        <title>Comparative genomics of Ceriporiopsis subvermispora and Phanerochaete chrysosporium provide insight into selective ligninolysis.</title>
        <authorList>
            <person name="Fernandez-Fueyo E."/>
            <person name="Ruiz-Duenas F.J."/>
            <person name="Ferreira P."/>
            <person name="Floudas D."/>
            <person name="Hibbett D.S."/>
            <person name="Canessa P."/>
            <person name="Larrondo L.F."/>
            <person name="James T.Y."/>
            <person name="Seelenfreund D."/>
            <person name="Lobos S."/>
            <person name="Polanco R."/>
            <person name="Tello M."/>
            <person name="Honda Y."/>
            <person name="Watanabe T."/>
            <person name="Watanabe T."/>
            <person name="Ryu J.S."/>
            <person name="Kubicek C.P."/>
            <person name="Schmoll M."/>
            <person name="Gaskell J."/>
            <person name="Hammel K.E."/>
            <person name="St John F.J."/>
            <person name="Vanden Wymelenberg A."/>
            <person name="Sabat G."/>
            <person name="Splinter BonDurant S."/>
            <person name="Syed K."/>
            <person name="Yadav J.S."/>
            <person name="Doddapaneni H."/>
            <person name="Subramanian V."/>
            <person name="Lavin J.L."/>
            <person name="Oguiza J.A."/>
            <person name="Perez G."/>
            <person name="Pisabarro A.G."/>
            <person name="Ramirez L."/>
            <person name="Santoyo F."/>
            <person name="Master E."/>
            <person name="Coutinho P.M."/>
            <person name="Henrissat B."/>
            <person name="Lombard V."/>
            <person name="Magnuson J.K."/>
            <person name="Kuees U."/>
            <person name="Hori C."/>
            <person name="Igarashi K."/>
            <person name="Samejima M."/>
            <person name="Held B.W."/>
            <person name="Barry K.W."/>
            <person name="LaButti K.M."/>
            <person name="Lapidus A."/>
            <person name="Lindquist E.A."/>
            <person name="Lucas S.M."/>
            <person name="Riley R."/>
            <person name="Salamov A.A."/>
            <person name="Hoffmeister D."/>
            <person name="Schwenk D."/>
            <person name="Hadar Y."/>
            <person name="Yarden O."/>
            <person name="de Vries R.P."/>
            <person name="Wiebenga A."/>
            <person name="Stenlid J."/>
            <person name="Eastwood D."/>
            <person name="Grigoriev I.V."/>
            <person name="Berka R.M."/>
            <person name="Blanchette R.A."/>
            <person name="Kersten P."/>
            <person name="Martinez A.T."/>
            <person name="Vicuna R."/>
            <person name="Cullen D."/>
        </authorList>
    </citation>
    <scope>NUCLEOTIDE SEQUENCE [LARGE SCALE GENOMIC DNA]</scope>
    <source>
        <strain evidence="3 4">B</strain>
    </source>
</reference>
<feature type="region of interest" description="Disordered" evidence="1">
    <location>
        <begin position="340"/>
        <end position="377"/>
    </location>
</feature>